<evidence type="ECO:0000256" key="3">
    <source>
        <dbReference type="ARBA" id="ARBA00022723"/>
    </source>
</evidence>
<dbReference type="HOGENOM" id="CLU_001805_1_1_1"/>
<dbReference type="Gene3D" id="1.10.1370.10">
    <property type="entry name" value="Neurolysin, domain 3"/>
    <property type="match status" value="1"/>
</dbReference>
<dbReference type="GO" id="GO:0005758">
    <property type="term" value="C:mitochondrial intermembrane space"/>
    <property type="evidence" value="ECO:0007669"/>
    <property type="project" value="TreeGrafter"/>
</dbReference>
<dbReference type="GO" id="GO:0006518">
    <property type="term" value="P:peptide metabolic process"/>
    <property type="evidence" value="ECO:0007669"/>
    <property type="project" value="TreeGrafter"/>
</dbReference>
<keyword evidence="10" id="KW-1185">Reference proteome</keyword>
<dbReference type="FunFam" id="3.40.390.10:FF:000074">
    <property type="entry name" value="Metalloprotease"/>
    <property type="match status" value="1"/>
</dbReference>
<dbReference type="InterPro" id="IPR024077">
    <property type="entry name" value="Neurolysin/TOP_dom2"/>
</dbReference>
<dbReference type="GO" id="GO:0006508">
    <property type="term" value="P:proteolysis"/>
    <property type="evidence" value="ECO:0007669"/>
    <property type="project" value="UniProtKB-KW"/>
</dbReference>
<proteinExistence type="inferred from homology"/>
<dbReference type="AlphaFoldDB" id="G9MV78"/>
<dbReference type="GO" id="GO:0046872">
    <property type="term" value="F:metal ion binding"/>
    <property type="evidence" value="ECO:0007669"/>
    <property type="project" value="UniProtKB-UniRule"/>
</dbReference>
<dbReference type="GeneID" id="25795998"/>
<evidence type="ECO:0000259" key="8">
    <source>
        <dbReference type="Pfam" id="PF01432"/>
    </source>
</evidence>
<protein>
    <recommendedName>
        <fullName evidence="8">Peptidase M3A/M3B catalytic domain-containing protein</fullName>
    </recommendedName>
</protein>
<dbReference type="InterPro" id="IPR045090">
    <property type="entry name" value="Pept_M3A_M3B"/>
</dbReference>
<keyword evidence="2 7" id="KW-0645">Protease</keyword>
<dbReference type="PANTHER" id="PTHR11804:SF84">
    <property type="entry name" value="SACCHAROLYSIN"/>
    <property type="match status" value="1"/>
</dbReference>
<evidence type="ECO:0000256" key="7">
    <source>
        <dbReference type="RuleBase" id="RU003435"/>
    </source>
</evidence>
<dbReference type="PANTHER" id="PTHR11804">
    <property type="entry name" value="PROTEASE M3 THIMET OLIGOPEPTIDASE-RELATED"/>
    <property type="match status" value="1"/>
</dbReference>
<evidence type="ECO:0000256" key="2">
    <source>
        <dbReference type="ARBA" id="ARBA00022670"/>
    </source>
</evidence>
<dbReference type="GO" id="GO:0004222">
    <property type="term" value="F:metalloendopeptidase activity"/>
    <property type="evidence" value="ECO:0007669"/>
    <property type="project" value="InterPro"/>
</dbReference>
<name>G9MV78_HYPVG</name>
<dbReference type="Gene3D" id="3.40.390.10">
    <property type="entry name" value="Collagenase (Catalytic Domain)"/>
    <property type="match status" value="1"/>
</dbReference>
<dbReference type="InterPro" id="IPR024079">
    <property type="entry name" value="MetalloPept_cat_dom_sf"/>
</dbReference>
<dbReference type="InterPro" id="IPR024080">
    <property type="entry name" value="Neurolysin/TOP_N"/>
</dbReference>
<keyword evidence="4 7" id="KW-0378">Hydrolase</keyword>
<organism evidence="9 10">
    <name type="scientific">Hypocrea virens (strain Gv29-8 / FGSC 10586)</name>
    <name type="common">Gliocladium virens</name>
    <name type="synonym">Trichoderma virens</name>
    <dbReference type="NCBI Taxonomy" id="413071"/>
    <lineage>
        <taxon>Eukaryota</taxon>
        <taxon>Fungi</taxon>
        <taxon>Dikarya</taxon>
        <taxon>Ascomycota</taxon>
        <taxon>Pezizomycotina</taxon>
        <taxon>Sordariomycetes</taxon>
        <taxon>Hypocreomycetidae</taxon>
        <taxon>Hypocreales</taxon>
        <taxon>Hypocreaceae</taxon>
        <taxon>Trichoderma</taxon>
    </lineage>
</organism>
<evidence type="ECO:0000256" key="5">
    <source>
        <dbReference type="ARBA" id="ARBA00022833"/>
    </source>
</evidence>
<dbReference type="eggNOG" id="KOG2089">
    <property type="taxonomic scope" value="Eukaryota"/>
</dbReference>
<dbReference type="InParanoid" id="G9MV78"/>
<dbReference type="CDD" id="cd06455">
    <property type="entry name" value="M3A_TOP"/>
    <property type="match status" value="1"/>
</dbReference>
<dbReference type="Gene3D" id="1.20.1050.40">
    <property type="entry name" value="Endopeptidase. Chain P, domain 1"/>
    <property type="match status" value="1"/>
</dbReference>
<dbReference type="RefSeq" id="XP_013955856.1">
    <property type="nucleotide sequence ID" value="XM_014100381.1"/>
</dbReference>
<dbReference type="Pfam" id="PF01432">
    <property type="entry name" value="Peptidase_M3"/>
    <property type="match status" value="1"/>
</dbReference>
<keyword evidence="3 7" id="KW-0479">Metal-binding</keyword>
<evidence type="ECO:0000256" key="4">
    <source>
        <dbReference type="ARBA" id="ARBA00022801"/>
    </source>
</evidence>
<dbReference type="InterPro" id="IPR001567">
    <property type="entry name" value="Pept_M3A_M3B_dom"/>
</dbReference>
<accession>G9MV78</accession>
<dbReference type="SUPFAM" id="SSF55486">
    <property type="entry name" value="Metalloproteases ('zincins'), catalytic domain"/>
    <property type="match status" value="1"/>
</dbReference>
<evidence type="ECO:0000256" key="6">
    <source>
        <dbReference type="ARBA" id="ARBA00023049"/>
    </source>
</evidence>
<comment type="similarity">
    <text evidence="1 7">Belongs to the peptidase M3 family.</text>
</comment>
<dbReference type="OrthoDB" id="4889586at2759"/>
<gene>
    <name evidence="9" type="ORF">TRIVIDRAFT_59891</name>
</gene>
<sequence length="643" mass="74064">MEPLARIDNNFALQSNILSVYQDISENDQIREASKKSRKLFDAFRTQSFMREDVFALVNAVHDGSEGLDAESSLLLKLTYDRHIQMSVGLRDTKQKQRYKEIQAQLAEIKPAFRQNLNSDNSTVDFNLDDLKGVPDRILAKLDPKGAAQHQYQVTLSNPSHMEIMERATKSETRRRLFIASQNRCVGNGPLLKEAAILRYESANLLGFPDNAARQIQGRMAKIPDTVNKFLAELCSKLTPAGLASLNELEFLKRDDVSRQDELDQYDHSFFIWDYHFYHRLMLERHLGIDRQKIREYFPLQTTIAGMLSIFGSLFQLKFIELKGADKSSNMVWHEDTQVFQVHGIQKQSNHFHGYLYLDLFYRQGKYPNPACFNLQPGFIKQDGSRYCPSVALLCDFSQPTSRKPSLLGHFEMVTMFHELGHCMHDLLSKTRYARFHGPESVPVDFGEVPSQMLEKWCWIPSQLRKLSTHYSYVDSDMLEHWKTENKGIGQPQKHMPDAMIDSLIRARSLTFGPLFYLEQLQRSLFDIAINQLHKDIRLISGPEALGKGYTWGHGYAIFSHLMSTDYDAGYYSYLFSQVFAVDLFYTEFKDDLANIETAQRYPRCILERGGSQDHMQALIDFLGRPPSAEAFDEHLFGCSTEL</sequence>
<dbReference type="OMA" id="HAEFREN"/>
<feature type="domain" description="Peptidase M3A/M3B catalytic" evidence="8">
    <location>
        <begin position="165"/>
        <end position="636"/>
    </location>
</feature>
<keyword evidence="5 7" id="KW-0862">Zinc</keyword>
<evidence type="ECO:0000313" key="9">
    <source>
        <dbReference type="EMBL" id="EHK21663.1"/>
    </source>
</evidence>
<dbReference type="EMBL" id="ABDF02000067">
    <property type="protein sequence ID" value="EHK21663.1"/>
    <property type="molecule type" value="Genomic_DNA"/>
</dbReference>
<dbReference type="VEuPathDB" id="FungiDB:TRIVIDRAFT_59891"/>
<dbReference type="Proteomes" id="UP000007115">
    <property type="component" value="Unassembled WGS sequence"/>
</dbReference>
<reference evidence="9 10" key="1">
    <citation type="journal article" date="2011" name="Genome Biol.">
        <title>Comparative genome sequence analysis underscores mycoparasitism as the ancestral life style of Trichoderma.</title>
        <authorList>
            <person name="Kubicek C.P."/>
            <person name="Herrera-Estrella A."/>
            <person name="Seidl-Seiboth V."/>
            <person name="Martinez D.A."/>
            <person name="Druzhinina I.S."/>
            <person name="Thon M."/>
            <person name="Zeilinger S."/>
            <person name="Casas-Flores S."/>
            <person name="Horwitz B.A."/>
            <person name="Mukherjee P.K."/>
            <person name="Mukherjee M."/>
            <person name="Kredics L."/>
            <person name="Alcaraz L.D."/>
            <person name="Aerts A."/>
            <person name="Antal Z."/>
            <person name="Atanasova L."/>
            <person name="Cervantes-Badillo M.G."/>
            <person name="Challacombe J."/>
            <person name="Chertkov O."/>
            <person name="McCluskey K."/>
            <person name="Coulpier F."/>
            <person name="Deshpande N."/>
            <person name="von Doehren H."/>
            <person name="Ebbole D.J."/>
            <person name="Esquivel-Naranjo E.U."/>
            <person name="Fekete E."/>
            <person name="Flipphi M."/>
            <person name="Glaser F."/>
            <person name="Gomez-Rodriguez E.Y."/>
            <person name="Gruber S."/>
            <person name="Han C."/>
            <person name="Henrissat B."/>
            <person name="Hermosa R."/>
            <person name="Hernandez-Onate M."/>
            <person name="Karaffa L."/>
            <person name="Kosti I."/>
            <person name="Le Crom S."/>
            <person name="Lindquist E."/>
            <person name="Lucas S."/>
            <person name="Luebeck M."/>
            <person name="Luebeck P.S."/>
            <person name="Margeot A."/>
            <person name="Metz B."/>
            <person name="Misra M."/>
            <person name="Nevalainen H."/>
            <person name="Omann M."/>
            <person name="Packer N."/>
            <person name="Perrone G."/>
            <person name="Uresti-Rivera E.E."/>
            <person name="Salamov A."/>
            <person name="Schmoll M."/>
            <person name="Seiboth B."/>
            <person name="Shapiro H."/>
            <person name="Sukno S."/>
            <person name="Tamayo-Ramos J.A."/>
            <person name="Tisch D."/>
            <person name="Wiest A."/>
            <person name="Wilkinson H.H."/>
            <person name="Zhang M."/>
            <person name="Coutinho P.M."/>
            <person name="Kenerley C.M."/>
            <person name="Monte E."/>
            <person name="Baker S.E."/>
            <person name="Grigoriev I.V."/>
        </authorList>
    </citation>
    <scope>NUCLEOTIDE SEQUENCE [LARGE SCALE GENOMIC DNA]</scope>
    <source>
        <strain evidence="10">Gv29-8 / FGSC 10586</strain>
    </source>
</reference>
<evidence type="ECO:0000313" key="10">
    <source>
        <dbReference type="Proteomes" id="UP000007115"/>
    </source>
</evidence>
<keyword evidence="6 7" id="KW-0482">Metalloprotease</keyword>
<comment type="cofactor">
    <cofactor evidence="7">
        <name>Zn(2+)</name>
        <dbReference type="ChEBI" id="CHEBI:29105"/>
    </cofactor>
    <text evidence="7">Binds 1 zinc ion.</text>
</comment>
<comment type="caution">
    <text evidence="9">The sequence shown here is derived from an EMBL/GenBank/DDBJ whole genome shotgun (WGS) entry which is preliminary data.</text>
</comment>
<evidence type="ECO:0000256" key="1">
    <source>
        <dbReference type="ARBA" id="ARBA00006040"/>
    </source>
</evidence>